<evidence type="ECO:0000256" key="5">
    <source>
        <dbReference type="ARBA" id="ARBA00022989"/>
    </source>
</evidence>
<sequence length="205" mass="22704">MSGLQRLRRRRRQITGEHLSRRMQGRAYLMALVALVLVWTALWGSVSPVLVLLGVLFSAVVLLLFPLPALEFRVGLHPWRTVVLVVTFGFAVVRAGLNVCWLAVRPRLPRSEITTVQLDTQSDLVQTLTALAVSLVPGSLIIDADPDRRTLQIHVLDTAPGDLERFAESVRTQERRIVAAVGAGPRDRPPRRTGTGERPTGRRNG</sequence>
<proteinExistence type="inferred from homology"/>
<dbReference type="PANTHER" id="PTHR34584">
    <property type="entry name" value="NA(+)/H(+) ANTIPORTER SUBUNIT E1"/>
    <property type="match status" value="1"/>
</dbReference>
<keyword evidence="6 8" id="KW-0472">Membrane</keyword>
<dbReference type="GO" id="GO:0005886">
    <property type="term" value="C:plasma membrane"/>
    <property type="evidence" value="ECO:0007669"/>
    <property type="project" value="UniProtKB-SubCell"/>
</dbReference>
<accession>A0A938YJD6</accession>
<comment type="caution">
    <text evidence="9">The sequence shown here is derived from an EMBL/GenBank/DDBJ whole genome shotgun (WGS) entry which is preliminary data.</text>
</comment>
<feature type="compositionally biased region" description="Low complexity" evidence="7">
    <location>
        <begin position="192"/>
        <end position="205"/>
    </location>
</feature>
<keyword evidence="10" id="KW-1185">Reference proteome</keyword>
<evidence type="ECO:0000256" key="7">
    <source>
        <dbReference type="SAM" id="MobiDB-lite"/>
    </source>
</evidence>
<keyword evidence="4 8" id="KW-0812">Transmembrane</keyword>
<evidence type="ECO:0000256" key="1">
    <source>
        <dbReference type="ARBA" id="ARBA00004651"/>
    </source>
</evidence>
<dbReference type="InterPro" id="IPR002758">
    <property type="entry name" value="Cation_antiport_E"/>
</dbReference>
<evidence type="ECO:0000256" key="4">
    <source>
        <dbReference type="ARBA" id="ARBA00022692"/>
    </source>
</evidence>
<dbReference type="AlphaFoldDB" id="A0A938YJD6"/>
<evidence type="ECO:0000256" key="8">
    <source>
        <dbReference type="SAM" id="Phobius"/>
    </source>
</evidence>
<feature type="transmembrane region" description="Helical" evidence="8">
    <location>
        <begin position="27"/>
        <end position="44"/>
    </location>
</feature>
<evidence type="ECO:0000313" key="9">
    <source>
        <dbReference type="EMBL" id="MBM9469229.1"/>
    </source>
</evidence>
<keyword evidence="3" id="KW-1003">Cell membrane</keyword>
<comment type="similarity">
    <text evidence="2">Belongs to the CPA3 antiporters (TC 2.A.63) subunit E family.</text>
</comment>
<feature type="transmembrane region" description="Helical" evidence="8">
    <location>
        <begin position="50"/>
        <end position="70"/>
    </location>
</feature>
<dbReference type="Pfam" id="PF01899">
    <property type="entry name" value="MNHE"/>
    <property type="match status" value="1"/>
</dbReference>
<gene>
    <name evidence="9" type="ORF">JL106_18235</name>
</gene>
<reference evidence="9" key="1">
    <citation type="submission" date="2021-01" db="EMBL/GenBank/DDBJ databases">
        <title>YIM 132084 draft genome.</title>
        <authorList>
            <person name="An D."/>
        </authorList>
    </citation>
    <scope>NUCLEOTIDE SEQUENCE</scope>
    <source>
        <strain evidence="9">YIM 132084</strain>
    </source>
</reference>
<dbReference type="GO" id="GO:0008324">
    <property type="term" value="F:monoatomic cation transmembrane transporter activity"/>
    <property type="evidence" value="ECO:0007669"/>
    <property type="project" value="InterPro"/>
</dbReference>
<evidence type="ECO:0000313" key="10">
    <source>
        <dbReference type="Proteomes" id="UP000663792"/>
    </source>
</evidence>
<dbReference type="NCBIfam" id="NF006521">
    <property type="entry name" value="PRK08965.1-5"/>
    <property type="match status" value="1"/>
</dbReference>
<dbReference type="RefSeq" id="WP_205262185.1">
    <property type="nucleotide sequence ID" value="NZ_JAERWK010000025.1"/>
</dbReference>
<dbReference type="PANTHER" id="PTHR34584:SF1">
    <property type="entry name" value="NA(+)_H(+) ANTIPORTER SUBUNIT E1"/>
    <property type="match status" value="1"/>
</dbReference>
<comment type="subcellular location">
    <subcellularLocation>
        <location evidence="1">Cell membrane</location>
        <topology evidence="1">Multi-pass membrane protein</topology>
    </subcellularLocation>
</comment>
<name>A0A938YJD6_9ACTN</name>
<feature type="region of interest" description="Disordered" evidence="7">
    <location>
        <begin position="180"/>
        <end position="205"/>
    </location>
</feature>
<keyword evidence="5 8" id="KW-1133">Transmembrane helix</keyword>
<organism evidence="9 10">
    <name type="scientific">Nakamurella leprariae</name>
    <dbReference type="NCBI Taxonomy" id="2803911"/>
    <lineage>
        <taxon>Bacteria</taxon>
        <taxon>Bacillati</taxon>
        <taxon>Actinomycetota</taxon>
        <taxon>Actinomycetes</taxon>
        <taxon>Nakamurellales</taxon>
        <taxon>Nakamurellaceae</taxon>
        <taxon>Nakamurella</taxon>
    </lineage>
</organism>
<feature type="transmembrane region" description="Helical" evidence="8">
    <location>
        <begin position="82"/>
        <end position="104"/>
    </location>
</feature>
<dbReference type="EMBL" id="JAERWK010000025">
    <property type="protein sequence ID" value="MBM9469229.1"/>
    <property type="molecule type" value="Genomic_DNA"/>
</dbReference>
<evidence type="ECO:0000256" key="3">
    <source>
        <dbReference type="ARBA" id="ARBA00022475"/>
    </source>
</evidence>
<evidence type="ECO:0000256" key="2">
    <source>
        <dbReference type="ARBA" id="ARBA00006228"/>
    </source>
</evidence>
<evidence type="ECO:0000256" key="6">
    <source>
        <dbReference type="ARBA" id="ARBA00023136"/>
    </source>
</evidence>
<dbReference type="Proteomes" id="UP000663792">
    <property type="component" value="Unassembled WGS sequence"/>
</dbReference>
<protein>
    <submittedName>
        <fullName evidence="9">Na+/H+ antiporter subunit E</fullName>
    </submittedName>
</protein>